<dbReference type="InterPro" id="IPR029510">
    <property type="entry name" value="Ald_DH_CS_GLU"/>
</dbReference>
<evidence type="ECO:0000259" key="5">
    <source>
        <dbReference type="Pfam" id="PF00171"/>
    </source>
</evidence>
<feature type="domain" description="Aldehyde dehydrogenase" evidence="5">
    <location>
        <begin position="522"/>
        <end position="978"/>
    </location>
</feature>
<dbReference type="PANTHER" id="PTHR42862">
    <property type="entry name" value="DELTA-1-PYRROLINE-5-CARBOXYLATE DEHYDROGENASE 1, ISOFORM A-RELATED"/>
    <property type="match status" value="1"/>
</dbReference>
<dbReference type="InterPro" id="IPR029041">
    <property type="entry name" value="FAD-linked_oxidoreductase-like"/>
</dbReference>
<comment type="similarity">
    <text evidence="4">Belongs to the aldehyde dehydrogenase family.</text>
</comment>
<dbReference type="Gene3D" id="3.20.20.220">
    <property type="match status" value="1"/>
</dbReference>
<evidence type="ECO:0000256" key="1">
    <source>
        <dbReference type="ARBA" id="ARBA00023002"/>
    </source>
</evidence>
<dbReference type="InterPro" id="IPR041514">
    <property type="entry name" value="PutA_N"/>
</dbReference>
<keyword evidence="2" id="KW-0520">NAD</keyword>
<dbReference type="PIRSF" id="PIRSF000197">
    <property type="entry name" value="Bifunct_PutA"/>
    <property type="match status" value="1"/>
</dbReference>
<dbReference type="SUPFAM" id="SSF53720">
    <property type="entry name" value="ALDH-like"/>
    <property type="match status" value="1"/>
</dbReference>
<protein>
    <submittedName>
        <fullName evidence="8">Proline dehydrogenase</fullName>
        <ecNumber evidence="8">1.2.1.88</ecNumber>
        <ecNumber evidence="8">1.5.5.2</ecNumber>
    </submittedName>
</protein>
<dbReference type="EMBL" id="CAJNBJ010000017">
    <property type="protein sequence ID" value="CAE6773756.1"/>
    <property type="molecule type" value="Genomic_DNA"/>
</dbReference>
<feature type="active site" evidence="3">
    <location>
        <position position="755"/>
    </location>
</feature>
<evidence type="ECO:0000313" key="8">
    <source>
        <dbReference type="EMBL" id="CAE6773756.1"/>
    </source>
</evidence>
<name>A0ABN7LXD0_9BACT</name>
<dbReference type="Pfam" id="PF01619">
    <property type="entry name" value="Pro_dh"/>
    <property type="match status" value="1"/>
</dbReference>
<dbReference type="EC" id="1.5.5.2" evidence="8"/>
<evidence type="ECO:0000256" key="4">
    <source>
        <dbReference type="RuleBase" id="RU003345"/>
    </source>
</evidence>
<dbReference type="Proteomes" id="UP000675880">
    <property type="component" value="Unassembled WGS sequence"/>
</dbReference>
<gene>
    <name evidence="8" type="ORF">NSPZN2_40415</name>
</gene>
<evidence type="ECO:0000256" key="3">
    <source>
        <dbReference type="PROSITE-ProRule" id="PRU10007"/>
    </source>
</evidence>
<dbReference type="InterPro" id="IPR016162">
    <property type="entry name" value="Ald_DH_N"/>
</dbReference>
<dbReference type="InterPro" id="IPR015590">
    <property type="entry name" value="Aldehyde_DH_dom"/>
</dbReference>
<dbReference type="PROSITE" id="PS00687">
    <property type="entry name" value="ALDEHYDE_DEHYDR_GLU"/>
    <property type="match status" value="1"/>
</dbReference>
<keyword evidence="9" id="KW-1185">Reference proteome</keyword>
<evidence type="ECO:0000259" key="6">
    <source>
        <dbReference type="Pfam" id="PF01619"/>
    </source>
</evidence>
<dbReference type="EC" id="1.2.1.88" evidence="8"/>
<dbReference type="InterPro" id="IPR002872">
    <property type="entry name" value="Proline_DH_dom"/>
</dbReference>
<dbReference type="GO" id="GO:0004657">
    <property type="term" value="F:proline dehydrogenase activity"/>
    <property type="evidence" value="ECO:0007669"/>
    <property type="project" value="UniProtKB-EC"/>
</dbReference>
<sequence>MTLDPALLEPRIRAIGEDLASRSSGMSPGLFDSRWWSQAAINLAMKDPAFKAQLFRFIDVLPSLKDDAQVVRLAEEYFGELSDQLFGAQWGLKALAATTFGAALSGKAIRHQVEQMATSFIAGASVDQALPTLQRLWGQGRAFSVDLLGEASVNEREADAYRDRCLAALRRLGEVCPAWSSSPLLERDHLGPLPRIQFSIKISALYSQLDPIDFESSYRAVAARLRPLLNVAGTLPASIIFDMEQAETKELILSIFMQLFDEEPYRTFPHAGIALQAYRTDTQEDVRRLLAWTKARQVPITIRLVKGAYWDSDAIRYRQRGWPMPLFEQKSQTDVNYESLVRVLLEQSHLIRPAFGTHNLRSLAVVEAVAEALRLPTAAWEYQMIYGMAEPFQHAMSDRGRRLRLYAPVGALLPGMAYLVRRLLENTSNESFLRKEYVESQPLSLLLSPPGVVPNHAASVRPTGHDGTHPAEAEFMNEPVSDFSRVPVRQAMAAALDHRRALLGQRLDVMKLALHPPTGPDLSSFNPSRPGELVSVVSSYQPPDVASLVKAAERHADAWKERSVADRVAVMRKAASLMRAQRWELAALEVYEEGKPWREADADIAEAIDFLEYYARDMARLDPPPHLGRYPGELNELYWTARGLTAVIAPWNFPLAIPTGMVAAALVAGNPVLFKPSERASAIGYQLVRILLDAGVPKGLLQYVPGGPDLGRELVISAAVRTIAFTGSKDVGLSIIEAASTLQPGQHVVKRVIAEMGGKNAIIVDETADLDEAVTGVVQSFTSYAGQKCSACSRVIVSDMVHDAFLDRLSDAVMSLRIGTADDPATQVGPVIDSRAKRRILDYIEIGRREGRVVVDRSTEGPGYTVGPVVIADIEPNHRLAQEEIFGPVLAVMRAASFEQALHLANGTAYALTGGLYSRSPRHIARAREAFDVGNLYINRAITGALVGRQPFGGHRLSGVGAKAGGDDYVKQFLVARVVSEQTLRRGFVPTL</sequence>
<dbReference type="RefSeq" id="WP_213043234.1">
    <property type="nucleotide sequence ID" value="NZ_CAJNBJ010000017.1"/>
</dbReference>
<evidence type="ECO:0000256" key="2">
    <source>
        <dbReference type="ARBA" id="ARBA00023027"/>
    </source>
</evidence>
<dbReference type="InterPro" id="IPR016161">
    <property type="entry name" value="Ald_DH/histidinol_DH"/>
</dbReference>
<proteinExistence type="inferred from homology"/>
<dbReference type="InterPro" id="IPR050485">
    <property type="entry name" value="Proline_metab_enzyme"/>
</dbReference>
<dbReference type="InterPro" id="IPR025703">
    <property type="entry name" value="Bifunct_PutA"/>
</dbReference>
<comment type="caution">
    <text evidence="8">The sequence shown here is derived from an EMBL/GenBank/DDBJ whole genome shotgun (WGS) entry which is preliminary data.</text>
</comment>
<accession>A0ABN7LXD0</accession>
<dbReference type="SUPFAM" id="SSF51730">
    <property type="entry name" value="FAD-linked oxidoreductase"/>
    <property type="match status" value="1"/>
</dbReference>
<feature type="domain" description="Proline utilization A N-terminal" evidence="7">
    <location>
        <begin position="9"/>
        <end position="120"/>
    </location>
</feature>
<dbReference type="Gene3D" id="3.40.309.10">
    <property type="entry name" value="Aldehyde Dehydrogenase, Chain A, domain 2"/>
    <property type="match status" value="1"/>
</dbReference>
<organism evidence="8 9">
    <name type="scientific">Nitrospira defluvii</name>
    <dbReference type="NCBI Taxonomy" id="330214"/>
    <lineage>
        <taxon>Bacteria</taxon>
        <taxon>Pseudomonadati</taxon>
        <taxon>Nitrospirota</taxon>
        <taxon>Nitrospiria</taxon>
        <taxon>Nitrospirales</taxon>
        <taxon>Nitrospiraceae</taxon>
        <taxon>Nitrospira</taxon>
    </lineage>
</organism>
<dbReference type="Pfam" id="PF18083">
    <property type="entry name" value="PutA_N"/>
    <property type="match status" value="1"/>
</dbReference>
<dbReference type="InterPro" id="IPR016163">
    <property type="entry name" value="Ald_DH_C"/>
</dbReference>
<evidence type="ECO:0000313" key="9">
    <source>
        <dbReference type="Proteomes" id="UP000675880"/>
    </source>
</evidence>
<dbReference type="PANTHER" id="PTHR42862:SF1">
    <property type="entry name" value="DELTA-1-PYRROLINE-5-CARBOXYLATE DEHYDROGENASE 2, ISOFORM A-RELATED"/>
    <property type="match status" value="1"/>
</dbReference>
<keyword evidence="1 4" id="KW-0560">Oxidoreductase</keyword>
<dbReference type="Pfam" id="PF00171">
    <property type="entry name" value="Aldedh"/>
    <property type="match status" value="1"/>
</dbReference>
<dbReference type="GO" id="GO:0003842">
    <property type="term" value="F:L-glutamate gamma-semialdehyde dehydrogenase activity"/>
    <property type="evidence" value="ECO:0007669"/>
    <property type="project" value="UniProtKB-EC"/>
</dbReference>
<reference evidence="8 9" key="1">
    <citation type="submission" date="2021-02" db="EMBL/GenBank/DDBJ databases">
        <authorList>
            <person name="Han P."/>
        </authorList>
    </citation>
    <scope>NUCLEOTIDE SEQUENCE [LARGE SCALE GENOMIC DNA]</scope>
    <source>
        <strain evidence="8">Candidatus Nitrospira sp. ZN2</strain>
    </source>
</reference>
<feature type="domain" description="Proline dehydrogenase" evidence="6">
    <location>
        <begin position="130"/>
        <end position="434"/>
    </location>
</feature>
<evidence type="ECO:0000259" key="7">
    <source>
        <dbReference type="Pfam" id="PF18083"/>
    </source>
</evidence>
<dbReference type="Gene3D" id="3.40.605.10">
    <property type="entry name" value="Aldehyde Dehydrogenase, Chain A, domain 1"/>
    <property type="match status" value="1"/>
</dbReference>